<feature type="compositionally biased region" description="Low complexity" evidence="1">
    <location>
        <begin position="364"/>
        <end position="375"/>
    </location>
</feature>
<evidence type="ECO:0000313" key="2">
    <source>
        <dbReference type="EMBL" id="KAL0914267.1"/>
    </source>
</evidence>
<evidence type="ECO:0000256" key="1">
    <source>
        <dbReference type="SAM" id="MobiDB-lite"/>
    </source>
</evidence>
<feature type="compositionally biased region" description="Basic and acidic residues" evidence="1">
    <location>
        <begin position="385"/>
        <end position="420"/>
    </location>
</feature>
<evidence type="ECO:0000313" key="3">
    <source>
        <dbReference type="Proteomes" id="UP001552299"/>
    </source>
</evidence>
<accession>A0ABD0UN60</accession>
<protein>
    <submittedName>
        <fullName evidence="2">Uncharacterized protein</fullName>
    </submittedName>
</protein>
<feature type="region of interest" description="Disordered" evidence="1">
    <location>
        <begin position="359"/>
        <end position="421"/>
    </location>
</feature>
<comment type="caution">
    <text evidence="2">The sequence shown here is derived from an EMBL/GenBank/DDBJ whole genome shotgun (WGS) entry which is preliminary data.</text>
</comment>
<dbReference type="Proteomes" id="UP001552299">
    <property type="component" value="Unassembled WGS sequence"/>
</dbReference>
<reference evidence="2 3" key="1">
    <citation type="journal article" date="2024" name="Plant Biotechnol. J.">
        <title>Dendrobium thyrsiflorum genome and its molecular insights into genes involved in important horticultural traits.</title>
        <authorList>
            <person name="Chen B."/>
            <person name="Wang J.Y."/>
            <person name="Zheng P.J."/>
            <person name="Li K.L."/>
            <person name="Liang Y.M."/>
            <person name="Chen X.F."/>
            <person name="Zhang C."/>
            <person name="Zhao X."/>
            <person name="He X."/>
            <person name="Zhang G.Q."/>
            <person name="Liu Z.J."/>
            <person name="Xu Q."/>
        </authorList>
    </citation>
    <scope>NUCLEOTIDE SEQUENCE [LARGE SCALE GENOMIC DNA]</scope>
    <source>
        <strain evidence="2">GZMU011</strain>
    </source>
</reference>
<gene>
    <name evidence="2" type="ORF">M5K25_014597</name>
</gene>
<proteinExistence type="predicted"/>
<name>A0ABD0UN60_DENTH</name>
<sequence length="570" mass="63665">MAATCSGCMPTSVTAIPSSSVFCVFSMNIKIGIFLLASNSSIIFRTSSSFSMEIRRESRPTSGSWNLRSINPGSASQISDIFESSVRKLADLSIETNRASSALLLGKKNDYVHKLETSGEIMLYQNNTTAFFITDYGFEAIMEHTGYDRNHNTVESFDQATSILRCHVCAHNTFAEAHAGTNVSKTYNRTSFCGTNVYGSQLACPLICFELTQMMRSKKHHSKIDFLMVAMKPISAMKIKMESFDEKSKDFNTWGLKMQSLLVQEGLREEMKDYRMWQIETGYSIPSHVVDEVRTDIPFSQWNRVDQINAQLNAKCLNCFFCALDYDDFVRVSTCSTGKEIWDTLYSTYEGTMLTCNDKRTHDPTTSPTVPTEPTISHNRSNRPHSRDKTNRSLSCTEDRTHREKNREKKKHRETEELRGDFGSLPQTYEADVEPKAGQTPTIRRLRSQPRPVLASLPRRLQHHRPPFQTRRTTPASTCSGQSGTIVLKVEDLAGNDLVDGEKEDCFGVKGPGSLPSSGGKKRSQVLCLTGLVERFVKASPPCCGSKRRVTTVFSAILGGEAPGSGRRSG</sequence>
<keyword evidence="3" id="KW-1185">Reference proteome</keyword>
<dbReference type="AlphaFoldDB" id="A0ABD0UN60"/>
<organism evidence="2 3">
    <name type="scientific">Dendrobium thyrsiflorum</name>
    <name type="common">Pinecone-like raceme dendrobium</name>
    <name type="synonym">Orchid</name>
    <dbReference type="NCBI Taxonomy" id="117978"/>
    <lineage>
        <taxon>Eukaryota</taxon>
        <taxon>Viridiplantae</taxon>
        <taxon>Streptophyta</taxon>
        <taxon>Embryophyta</taxon>
        <taxon>Tracheophyta</taxon>
        <taxon>Spermatophyta</taxon>
        <taxon>Magnoliopsida</taxon>
        <taxon>Liliopsida</taxon>
        <taxon>Asparagales</taxon>
        <taxon>Orchidaceae</taxon>
        <taxon>Epidendroideae</taxon>
        <taxon>Malaxideae</taxon>
        <taxon>Dendrobiinae</taxon>
        <taxon>Dendrobium</taxon>
    </lineage>
</organism>
<dbReference type="EMBL" id="JANQDX010000012">
    <property type="protein sequence ID" value="KAL0914267.1"/>
    <property type="molecule type" value="Genomic_DNA"/>
</dbReference>